<dbReference type="PANTHER" id="PTHR30290:SF38">
    <property type="entry name" value="D,D-DIPEPTIDE-BINDING PERIPLASMIC PROTEIN DDPA-RELATED"/>
    <property type="match status" value="1"/>
</dbReference>
<dbReference type="Proteomes" id="UP000601768">
    <property type="component" value="Unassembled WGS sequence"/>
</dbReference>
<proteinExistence type="inferred from homology"/>
<name>A0A8J6IS36_9ALTE</name>
<evidence type="ECO:0000256" key="1">
    <source>
        <dbReference type="ARBA" id="ARBA00005695"/>
    </source>
</evidence>
<dbReference type="PROSITE" id="PS51257">
    <property type="entry name" value="PROKAR_LIPOPROTEIN"/>
    <property type="match status" value="1"/>
</dbReference>
<keyword evidence="2" id="KW-0732">Signal</keyword>
<dbReference type="GO" id="GO:0043190">
    <property type="term" value="C:ATP-binding cassette (ABC) transporter complex"/>
    <property type="evidence" value="ECO:0007669"/>
    <property type="project" value="InterPro"/>
</dbReference>
<dbReference type="GO" id="GO:0030288">
    <property type="term" value="C:outer membrane-bounded periplasmic space"/>
    <property type="evidence" value="ECO:0007669"/>
    <property type="project" value="TreeGrafter"/>
</dbReference>
<gene>
    <name evidence="4" type="ORF">H8B19_11125</name>
</gene>
<dbReference type="EMBL" id="JACNEP010000007">
    <property type="protein sequence ID" value="MBC3766435.1"/>
    <property type="molecule type" value="Genomic_DNA"/>
</dbReference>
<dbReference type="InterPro" id="IPR039424">
    <property type="entry name" value="SBP_5"/>
</dbReference>
<protein>
    <submittedName>
        <fullName evidence="4">ABC transporter substrate-binding protein</fullName>
    </submittedName>
</protein>
<organism evidence="4 5">
    <name type="scientific">Neptunicella marina</name>
    <dbReference type="NCBI Taxonomy" id="2125989"/>
    <lineage>
        <taxon>Bacteria</taxon>
        <taxon>Pseudomonadati</taxon>
        <taxon>Pseudomonadota</taxon>
        <taxon>Gammaproteobacteria</taxon>
        <taxon>Alteromonadales</taxon>
        <taxon>Alteromonadaceae</taxon>
        <taxon>Neptunicella</taxon>
    </lineage>
</organism>
<dbReference type="Pfam" id="PF00496">
    <property type="entry name" value="SBP_bac_5"/>
    <property type="match status" value="1"/>
</dbReference>
<sequence>MKYNLFAACLVLLGIGACTDQHTTRQQLDGFIYCSEGSPGSFNPQMDTSGTTADATAHQIYDRLIEFDPHTNKLEPALAESWAISSDGLTYTFQLRKKVSFHQTSYFTPSRYFNADDVIFSIDRWRLDDHPYHRVSGGVYPYFVSLGLTSIVASVERINGYRIEIKLTRPDSSFLANLATDFAVILSAEYAQQLLDDGHPEQIDQLPIGTGPFVFESYRKGRYIRYHKNENYWHHEVSINQLIFDITPASSTRLAKLLTGECDAIAFPAYPDLNIIKSRANLQVDEKPGLNVGFWAFNTQVEPFNNPLVRKALAMAIDKDTLINTVYSDSAVRARSLLPPTSWAYQASAKDSSYNPVLARELLDEAGIPEGFTFDIWALPIERAYNPNARKMAELIKGYLKQVGVNVNVVSYEWSTFRQRLREGKHDTVLIGWNADNADPDNFYRPLLSCAAIASGTNRSNWCNEEYDSLIDQALLYSEPEVRSLFYQMANTILSDEMPLVPIAHAYRYQAYQNRLKNFDINPFGGIKLGDVEKVR</sequence>
<dbReference type="InterPro" id="IPR000914">
    <property type="entry name" value="SBP_5_dom"/>
</dbReference>
<evidence type="ECO:0000256" key="2">
    <source>
        <dbReference type="ARBA" id="ARBA00022729"/>
    </source>
</evidence>
<dbReference type="InterPro" id="IPR030678">
    <property type="entry name" value="Peptide/Ni-bd"/>
</dbReference>
<feature type="domain" description="Solute-binding protein family 5" evidence="3">
    <location>
        <begin position="73"/>
        <end position="452"/>
    </location>
</feature>
<dbReference type="Gene3D" id="3.40.190.10">
    <property type="entry name" value="Periplasmic binding protein-like II"/>
    <property type="match status" value="1"/>
</dbReference>
<dbReference type="Gene3D" id="3.90.76.10">
    <property type="entry name" value="Dipeptide-binding Protein, Domain 1"/>
    <property type="match status" value="1"/>
</dbReference>
<dbReference type="GO" id="GO:1904680">
    <property type="term" value="F:peptide transmembrane transporter activity"/>
    <property type="evidence" value="ECO:0007669"/>
    <property type="project" value="TreeGrafter"/>
</dbReference>
<dbReference type="CDD" id="cd08493">
    <property type="entry name" value="PBP2_DppA_like"/>
    <property type="match status" value="1"/>
</dbReference>
<dbReference type="Gene3D" id="3.10.105.10">
    <property type="entry name" value="Dipeptide-binding Protein, Domain 3"/>
    <property type="match status" value="1"/>
</dbReference>
<dbReference type="GO" id="GO:0042938">
    <property type="term" value="P:dipeptide transport"/>
    <property type="evidence" value="ECO:0007669"/>
    <property type="project" value="TreeGrafter"/>
</dbReference>
<evidence type="ECO:0000313" key="4">
    <source>
        <dbReference type="EMBL" id="MBC3766435.1"/>
    </source>
</evidence>
<evidence type="ECO:0000259" key="3">
    <source>
        <dbReference type="Pfam" id="PF00496"/>
    </source>
</evidence>
<dbReference type="PIRSF" id="PIRSF002741">
    <property type="entry name" value="MppA"/>
    <property type="match status" value="1"/>
</dbReference>
<dbReference type="SUPFAM" id="SSF53850">
    <property type="entry name" value="Periplasmic binding protein-like II"/>
    <property type="match status" value="1"/>
</dbReference>
<dbReference type="AlphaFoldDB" id="A0A8J6IS36"/>
<dbReference type="RefSeq" id="WP_186506955.1">
    <property type="nucleotide sequence ID" value="NZ_JACNEP010000007.1"/>
</dbReference>
<reference evidence="4" key="2">
    <citation type="submission" date="2020-08" db="EMBL/GenBank/DDBJ databases">
        <authorList>
            <person name="Lai Q."/>
        </authorList>
    </citation>
    <scope>NUCLEOTIDE SEQUENCE</scope>
    <source>
        <strain evidence="4">S27-2</strain>
    </source>
</reference>
<keyword evidence="5" id="KW-1185">Reference proteome</keyword>
<evidence type="ECO:0000313" key="5">
    <source>
        <dbReference type="Proteomes" id="UP000601768"/>
    </source>
</evidence>
<dbReference type="PANTHER" id="PTHR30290">
    <property type="entry name" value="PERIPLASMIC BINDING COMPONENT OF ABC TRANSPORTER"/>
    <property type="match status" value="1"/>
</dbReference>
<comment type="caution">
    <text evidence="4">The sequence shown here is derived from an EMBL/GenBank/DDBJ whole genome shotgun (WGS) entry which is preliminary data.</text>
</comment>
<accession>A0A8J6IS36</accession>
<comment type="similarity">
    <text evidence="1">Belongs to the bacterial solute-binding protein 5 family.</text>
</comment>
<reference evidence="4" key="1">
    <citation type="journal article" date="2018" name="Int. J. Syst. Evol. Microbiol.">
        <title>Neptunicella marina gen. nov., sp. nov., isolated from surface seawater.</title>
        <authorList>
            <person name="Liu X."/>
            <person name="Lai Q."/>
            <person name="Du Y."/>
            <person name="Zhang X."/>
            <person name="Liu Z."/>
            <person name="Sun F."/>
            <person name="Shao Z."/>
        </authorList>
    </citation>
    <scope>NUCLEOTIDE SEQUENCE</scope>
    <source>
        <strain evidence="4">S27-2</strain>
    </source>
</reference>